<dbReference type="PANTHER" id="PTHR19316">
    <property type="entry name" value="PROTEIN FOLDING REGULATOR"/>
    <property type="match status" value="1"/>
</dbReference>
<dbReference type="InterPro" id="IPR016024">
    <property type="entry name" value="ARM-type_fold"/>
</dbReference>
<dbReference type="SUPFAM" id="SSF48371">
    <property type="entry name" value="ARM repeat"/>
    <property type="match status" value="1"/>
</dbReference>
<accession>A0A6L2Q3R2</accession>
<evidence type="ECO:0000259" key="11">
    <source>
        <dbReference type="PROSITE" id="PS50181"/>
    </source>
</evidence>
<dbReference type="InterPro" id="IPR001680">
    <property type="entry name" value="WD40_rpt"/>
</dbReference>
<gene>
    <name evidence="12" type="ORF">Cfor_00983</name>
</gene>
<dbReference type="Gene3D" id="1.25.10.10">
    <property type="entry name" value="Leucine-rich Repeat Variant"/>
    <property type="match status" value="1"/>
</dbReference>
<dbReference type="SMART" id="SM00320">
    <property type="entry name" value="WD40"/>
    <property type="match status" value="4"/>
</dbReference>
<evidence type="ECO:0000256" key="3">
    <source>
        <dbReference type="ARBA" id="ARBA00015352"/>
    </source>
</evidence>
<dbReference type="InterPro" id="IPR036322">
    <property type="entry name" value="WD40_repeat_dom_sf"/>
</dbReference>
<evidence type="ECO:0000256" key="1">
    <source>
        <dbReference type="ARBA" id="ARBA00004319"/>
    </source>
</evidence>
<name>A0A6L2Q3R2_COPFO</name>
<dbReference type="PROSITE" id="PS50181">
    <property type="entry name" value="FBOX"/>
    <property type="match status" value="1"/>
</dbReference>
<comment type="subcellular location">
    <subcellularLocation>
        <location evidence="1">Endoplasmic reticulum lumen</location>
    </subcellularLocation>
</comment>
<evidence type="ECO:0000313" key="12">
    <source>
        <dbReference type="EMBL" id="GFG39553.1"/>
    </source>
</evidence>
<dbReference type="GO" id="GO:0015031">
    <property type="term" value="P:protein transport"/>
    <property type="evidence" value="ECO:0007669"/>
    <property type="project" value="UniProtKB-KW"/>
</dbReference>
<dbReference type="InterPro" id="IPR036047">
    <property type="entry name" value="F-box-like_dom_sf"/>
</dbReference>
<keyword evidence="9" id="KW-0325">Glycoprotein</keyword>
<keyword evidence="7" id="KW-0653">Protein transport</keyword>
<dbReference type="Pfam" id="PF12937">
    <property type="entry name" value="F-box-like"/>
    <property type="match status" value="1"/>
</dbReference>
<dbReference type="SUPFAM" id="SSF81383">
    <property type="entry name" value="F-box domain"/>
    <property type="match status" value="1"/>
</dbReference>
<keyword evidence="10" id="KW-0853">WD repeat</keyword>
<evidence type="ECO:0000256" key="10">
    <source>
        <dbReference type="PROSITE-ProRule" id="PRU00221"/>
    </source>
</evidence>
<keyword evidence="8" id="KW-0811">Translocation</keyword>
<dbReference type="InterPro" id="IPR015943">
    <property type="entry name" value="WD40/YVTN_repeat-like_dom_sf"/>
</dbReference>
<proteinExistence type="inferred from homology"/>
<evidence type="ECO:0000256" key="7">
    <source>
        <dbReference type="ARBA" id="ARBA00022927"/>
    </source>
</evidence>
<dbReference type="InterPro" id="IPR050693">
    <property type="entry name" value="Hsp70_NEF-Inhibitors"/>
</dbReference>
<dbReference type="InterPro" id="IPR011989">
    <property type="entry name" value="ARM-like"/>
</dbReference>
<evidence type="ECO:0000256" key="5">
    <source>
        <dbReference type="ARBA" id="ARBA00022729"/>
    </source>
</evidence>
<reference evidence="13" key="1">
    <citation type="submission" date="2020-01" db="EMBL/GenBank/DDBJ databases">
        <title>Draft genome sequence of the Termite Coptotermes fromosanus.</title>
        <authorList>
            <person name="Itakura S."/>
            <person name="Yosikawa Y."/>
            <person name="Umezawa K."/>
        </authorList>
    </citation>
    <scope>NUCLEOTIDE SEQUENCE [LARGE SCALE GENOMIC DNA]</scope>
</reference>
<dbReference type="GO" id="GO:0000774">
    <property type="term" value="F:adenyl-nucleotide exchange factor activity"/>
    <property type="evidence" value="ECO:0007669"/>
    <property type="project" value="TreeGrafter"/>
</dbReference>
<organism evidence="12 13">
    <name type="scientific">Coptotermes formosanus</name>
    <name type="common">Formosan subterranean termite</name>
    <dbReference type="NCBI Taxonomy" id="36987"/>
    <lineage>
        <taxon>Eukaryota</taxon>
        <taxon>Metazoa</taxon>
        <taxon>Ecdysozoa</taxon>
        <taxon>Arthropoda</taxon>
        <taxon>Hexapoda</taxon>
        <taxon>Insecta</taxon>
        <taxon>Pterygota</taxon>
        <taxon>Neoptera</taxon>
        <taxon>Polyneoptera</taxon>
        <taxon>Dictyoptera</taxon>
        <taxon>Blattodea</taxon>
        <taxon>Blattoidea</taxon>
        <taxon>Termitoidae</taxon>
        <taxon>Rhinotermitidae</taxon>
        <taxon>Coptotermes</taxon>
    </lineage>
</organism>
<dbReference type="Gene3D" id="2.130.10.10">
    <property type="entry name" value="YVTN repeat-like/Quinoprotein amine dehydrogenase"/>
    <property type="match status" value="1"/>
</dbReference>
<dbReference type="Proteomes" id="UP000502823">
    <property type="component" value="Unassembled WGS sequence"/>
</dbReference>
<evidence type="ECO:0000256" key="8">
    <source>
        <dbReference type="ARBA" id="ARBA00023010"/>
    </source>
</evidence>
<dbReference type="PANTHER" id="PTHR19316:SF35">
    <property type="entry name" value="NUCLEOTIDE EXCHANGE FACTOR SIL1"/>
    <property type="match status" value="1"/>
</dbReference>
<dbReference type="Gene3D" id="1.20.1280.50">
    <property type="match status" value="1"/>
</dbReference>
<dbReference type="OrthoDB" id="448649at2759"/>
<dbReference type="SMART" id="SM00256">
    <property type="entry name" value="FBOX"/>
    <property type="match status" value="1"/>
</dbReference>
<keyword evidence="6" id="KW-0256">Endoplasmic reticulum</keyword>
<evidence type="ECO:0000256" key="2">
    <source>
        <dbReference type="ARBA" id="ARBA00010588"/>
    </source>
</evidence>
<dbReference type="InterPro" id="IPR001810">
    <property type="entry name" value="F-box_dom"/>
</dbReference>
<evidence type="ECO:0000256" key="6">
    <source>
        <dbReference type="ARBA" id="ARBA00022824"/>
    </source>
</evidence>
<dbReference type="InParanoid" id="A0A6L2Q3R2"/>
<evidence type="ECO:0000256" key="9">
    <source>
        <dbReference type="ARBA" id="ARBA00023180"/>
    </source>
</evidence>
<feature type="domain" description="F-box" evidence="11">
    <location>
        <begin position="11"/>
        <end position="56"/>
    </location>
</feature>
<keyword evidence="4" id="KW-0813">Transport</keyword>
<dbReference type="AlphaFoldDB" id="A0A6L2Q3R2"/>
<comment type="similarity">
    <text evidence="2">Belongs to the SIL1 family.</text>
</comment>
<sequence length="841" mass="94438">MSAFAGRKENLPHLDELPTEVLLVIFEYCSLRDLGNVCKTCKRLNTVVSDFIWHGKSRKAVVTNQVGIEIQNRSLHLLTPTSKCRIACNWIRGQYKEKIYYPFKTKYLPWLVLEKDRLWVSKGKYIQAFWRKPSGLAQAPYISLRGHSDDVCRFVSAGGLIVSSGRDGSVCGWSVQSGQLQFHYPCSHKGDFVAVDMCGSVVVSGSHDETVKLWQVSDQGLVIPELSIDVGDRVWALSVQPQGNMCCVGSAGYHQVPPLHVFDMERGFNITELECNPRPGAGVLAINWESPHEFVSGGYDASLQIYDIRSGRRVLMWDDPYDSIIYSIASDNLYTIVCGRMLLRISSGKYRNSGDVFLYKVPLSSTTRITGSFKLCHGFTYRAVLIQSCGWLDGRKTEDVVESNWLLRQTFRLDLFIILKHMIAGQALPRGLHIRLNLETGEREAKLLDDNERTDLTLVHGDVQGGEVSQEELQAVLKNLPGEESTDTVEDSERVRKSFRSYDTLKKDFEALNLTVKTDLELLNDLLNRFKSGGDDQKLLSILTDLEYLVHQFDNAQKFAQMGGLMDVVLPSLNASSTLIRSEAIRLLGSAAQSNIAVQIVALESGSISALLHVLALDKDPTVRSRALYALSCLVRRFPAAQIKMLADGGLEVLATLFQNEAQDNLKLQVKVVTLLHDLVLEVKETEEAWQNVSQGTPKHAELQEKRRQYRAAGLLSRLVEKGWCTHLPRLLHASPSTAQHAGRRDDLSSALERDLPVRPEHDVIEKVVAAMLALEDVCLERFQDARDALIRLQHWYQEVARHEALEEKTHSASDGHYYYTDLAQQVASLAARLDLHKDEL</sequence>
<feature type="repeat" description="WD" evidence="10">
    <location>
        <begin position="199"/>
        <end position="217"/>
    </location>
</feature>
<dbReference type="EMBL" id="BLKM01000907">
    <property type="protein sequence ID" value="GFG39553.1"/>
    <property type="molecule type" value="Genomic_DNA"/>
</dbReference>
<evidence type="ECO:0000313" key="13">
    <source>
        <dbReference type="Proteomes" id="UP000502823"/>
    </source>
</evidence>
<keyword evidence="13" id="KW-1185">Reference proteome</keyword>
<dbReference type="Pfam" id="PF00400">
    <property type="entry name" value="WD40"/>
    <property type="match status" value="2"/>
</dbReference>
<protein>
    <recommendedName>
        <fullName evidence="3">Nucleotide exchange factor SIL1</fullName>
    </recommendedName>
</protein>
<dbReference type="GO" id="GO:0005788">
    <property type="term" value="C:endoplasmic reticulum lumen"/>
    <property type="evidence" value="ECO:0007669"/>
    <property type="project" value="UniProtKB-SubCell"/>
</dbReference>
<comment type="caution">
    <text evidence="12">The sequence shown here is derived from an EMBL/GenBank/DDBJ whole genome shotgun (WGS) entry which is preliminary data.</text>
</comment>
<keyword evidence="5" id="KW-0732">Signal</keyword>
<dbReference type="SUPFAM" id="SSF50978">
    <property type="entry name" value="WD40 repeat-like"/>
    <property type="match status" value="1"/>
</dbReference>
<dbReference type="PROSITE" id="PS50082">
    <property type="entry name" value="WD_REPEATS_2"/>
    <property type="match status" value="1"/>
</dbReference>
<evidence type="ECO:0000256" key="4">
    <source>
        <dbReference type="ARBA" id="ARBA00022448"/>
    </source>
</evidence>